<evidence type="ECO:0000259" key="2">
    <source>
        <dbReference type="PROSITE" id="PS50853"/>
    </source>
</evidence>
<feature type="domain" description="Fibronectin type-III" evidence="2">
    <location>
        <begin position="442"/>
        <end position="539"/>
    </location>
</feature>
<evidence type="ECO:0000256" key="1">
    <source>
        <dbReference type="SAM" id="SignalP"/>
    </source>
</evidence>
<dbReference type="Pfam" id="PF17517">
    <property type="entry name" value="IgGFc_binding"/>
    <property type="match status" value="1"/>
</dbReference>
<feature type="chain" id="PRO_5029783511" description="Fibronectin type-III domain-containing protein" evidence="1">
    <location>
        <begin position="21"/>
        <end position="539"/>
    </location>
</feature>
<dbReference type="OrthoDB" id="10005154at2759"/>
<dbReference type="InterPro" id="IPR013783">
    <property type="entry name" value="Ig-like_fold"/>
</dbReference>
<dbReference type="InterPro" id="IPR035234">
    <property type="entry name" value="IgGFc-bd_N"/>
</dbReference>
<dbReference type="SUPFAM" id="SSF49265">
    <property type="entry name" value="Fibronectin type III"/>
    <property type="match status" value="1"/>
</dbReference>
<dbReference type="PANTHER" id="PTHR46748">
    <property type="entry name" value="LRRNT DOMAIN-CONTAINING PROTEIN"/>
    <property type="match status" value="1"/>
</dbReference>
<dbReference type="PROSITE" id="PS50853">
    <property type="entry name" value="FN3"/>
    <property type="match status" value="1"/>
</dbReference>
<dbReference type="OMA" id="CEMMIPV"/>
<dbReference type="GeneID" id="115919303"/>
<dbReference type="InParanoid" id="A0A7M7MZ21"/>
<dbReference type="InterPro" id="IPR036116">
    <property type="entry name" value="FN3_sf"/>
</dbReference>
<dbReference type="InterPro" id="IPR003961">
    <property type="entry name" value="FN3_dom"/>
</dbReference>
<accession>A0A7M7MZ21</accession>
<keyword evidence="4" id="KW-1185">Reference proteome</keyword>
<reference evidence="4" key="1">
    <citation type="submission" date="2015-02" db="EMBL/GenBank/DDBJ databases">
        <title>Genome sequencing for Strongylocentrotus purpuratus.</title>
        <authorList>
            <person name="Murali S."/>
            <person name="Liu Y."/>
            <person name="Vee V."/>
            <person name="English A."/>
            <person name="Wang M."/>
            <person name="Skinner E."/>
            <person name="Han Y."/>
            <person name="Muzny D.M."/>
            <person name="Worley K.C."/>
            <person name="Gibbs R.A."/>
        </authorList>
    </citation>
    <scope>NUCLEOTIDE SEQUENCE</scope>
</reference>
<protein>
    <recommendedName>
        <fullName evidence="2">Fibronectin type-III domain-containing protein</fullName>
    </recommendedName>
</protein>
<feature type="signal peptide" evidence="1">
    <location>
        <begin position="1"/>
        <end position="20"/>
    </location>
</feature>
<reference evidence="3" key="2">
    <citation type="submission" date="2021-01" db="UniProtKB">
        <authorList>
            <consortium name="EnsemblMetazoa"/>
        </authorList>
    </citation>
    <scope>IDENTIFICATION</scope>
</reference>
<organism evidence="3 4">
    <name type="scientific">Strongylocentrotus purpuratus</name>
    <name type="common">Purple sea urchin</name>
    <dbReference type="NCBI Taxonomy" id="7668"/>
    <lineage>
        <taxon>Eukaryota</taxon>
        <taxon>Metazoa</taxon>
        <taxon>Echinodermata</taxon>
        <taxon>Eleutherozoa</taxon>
        <taxon>Echinozoa</taxon>
        <taxon>Echinoidea</taxon>
        <taxon>Euechinoidea</taxon>
        <taxon>Echinacea</taxon>
        <taxon>Camarodonta</taxon>
        <taxon>Echinidea</taxon>
        <taxon>Strongylocentrotidae</taxon>
        <taxon>Strongylocentrotus</taxon>
    </lineage>
</organism>
<dbReference type="RefSeq" id="XP_030828617.1">
    <property type="nucleotide sequence ID" value="XM_030972757.1"/>
</dbReference>
<keyword evidence="1" id="KW-0732">Signal</keyword>
<dbReference type="PANTHER" id="PTHR46748:SF1">
    <property type="entry name" value="IGGFC-BINDING PROTEIN N-TERMINAL DOMAIN-CONTAINING PROTEIN"/>
    <property type="match status" value="1"/>
</dbReference>
<name>A0A7M7MZ21_STRPU</name>
<dbReference type="Gene3D" id="2.60.40.10">
    <property type="entry name" value="Immunoglobulins"/>
    <property type="match status" value="1"/>
</dbReference>
<dbReference type="Proteomes" id="UP000007110">
    <property type="component" value="Unassembled WGS sequence"/>
</dbReference>
<dbReference type="EnsemblMetazoa" id="XM_030972757">
    <property type="protein sequence ID" value="XP_030828617"/>
    <property type="gene ID" value="LOC115919303"/>
</dbReference>
<dbReference type="KEGG" id="spu:115919303"/>
<dbReference type="CDD" id="cd00063">
    <property type="entry name" value="FN3"/>
    <property type="match status" value="1"/>
</dbReference>
<proteinExistence type="predicted"/>
<evidence type="ECO:0000313" key="3">
    <source>
        <dbReference type="EnsemblMetazoa" id="XP_030828617"/>
    </source>
</evidence>
<sequence>MESRVLLYLFVLGFALDIQAFIPSTAGTDFVIPAFYATYGDDVVYDENPKVYISGVDSSASINLTVPGQEKSLHFSVGEGCTIPVLLNCRLSAKQVGTQTSALHLVSDAPIAVRMHQEHLVPNMPTSFLSLPTSMLGTNYFVVDPGNEESPTELIITAAEGRAEVTITPSSVVDLDGMQYDEGDDFRVNLQRFESLILRSEGDLTGTEIVSDNPVSVIVGDHCDPNMPGTTLCRQPHQLLPTNLWGKRYVVTSFTSSEDSVYQIFAISDQTTVRLLGGGSEVASALIRGESSIERARPNNIYVVESDKPVYVLHYEGDGQALTALTPDSHRVAGSSSVPAITASNRNAQAHLLITTDCASPEGFKLDLEELPRSKSIVRATDDVDCVIRVPVDSGNHVLHHESPDATYSVTVHVTDDEMSYAYPVGFSVNGIQDSNEELRQDDTPVTMFENRPKRKSGVMLTWKKPSSWPGQPQGYRIQIKSARDPGFCQCRNVIIYNPRRTNYWIRNLSVGERYIVGIRPFGTMGSGASTMQVIRRTV</sequence>
<dbReference type="AlphaFoldDB" id="A0A7M7MZ21"/>
<evidence type="ECO:0000313" key="4">
    <source>
        <dbReference type="Proteomes" id="UP000007110"/>
    </source>
</evidence>